<proteinExistence type="predicted"/>
<organism evidence="2 3">
    <name type="scientific">Gleimia hominis</name>
    <dbReference type="NCBI Taxonomy" id="595468"/>
    <lineage>
        <taxon>Bacteria</taxon>
        <taxon>Bacillati</taxon>
        <taxon>Actinomycetota</taxon>
        <taxon>Actinomycetes</taxon>
        <taxon>Actinomycetales</taxon>
        <taxon>Actinomycetaceae</taxon>
        <taxon>Gleimia</taxon>
    </lineage>
</organism>
<keyword evidence="1" id="KW-0472">Membrane</keyword>
<evidence type="ECO:0008006" key="4">
    <source>
        <dbReference type="Google" id="ProtNLM"/>
    </source>
</evidence>
<keyword evidence="1" id="KW-0812">Transmembrane</keyword>
<evidence type="ECO:0000313" key="2">
    <source>
        <dbReference type="EMBL" id="MDT3766713.1"/>
    </source>
</evidence>
<reference evidence="2 3" key="1">
    <citation type="submission" date="2023-06" db="EMBL/GenBank/DDBJ databases">
        <title>Draft genome sequence of Gleimia hominis type strain CCUG 57540T.</title>
        <authorList>
            <person name="Salva-Serra F."/>
            <person name="Cardew S."/>
            <person name="Jensie Markopoulos S."/>
            <person name="Ohlen M."/>
            <person name="Inganas E."/>
            <person name="Svensson-Stadler L."/>
            <person name="Moore E.R.B."/>
        </authorList>
    </citation>
    <scope>NUCLEOTIDE SEQUENCE [LARGE SCALE GENOMIC DNA]</scope>
    <source>
        <strain evidence="2 3">CCUG 57540</strain>
    </source>
</reference>
<dbReference type="RefSeq" id="WP_313271832.1">
    <property type="nucleotide sequence ID" value="NZ_JASXSX010000001.1"/>
</dbReference>
<evidence type="ECO:0000313" key="3">
    <source>
        <dbReference type="Proteomes" id="UP001247542"/>
    </source>
</evidence>
<accession>A0ABU3I920</accession>
<keyword evidence="1" id="KW-1133">Transmembrane helix</keyword>
<feature type="transmembrane region" description="Helical" evidence="1">
    <location>
        <begin position="66"/>
        <end position="87"/>
    </location>
</feature>
<comment type="caution">
    <text evidence="2">The sequence shown here is derived from an EMBL/GenBank/DDBJ whole genome shotgun (WGS) entry which is preliminary data.</text>
</comment>
<evidence type="ECO:0000256" key="1">
    <source>
        <dbReference type="SAM" id="Phobius"/>
    </source>
</evidence>
<gene>
    <name evidence="2" type="ORF">QS713_01355</name>
</gene>
<feature type="transmembrane region" description="Helical" evidence="1">
    <location>
        <begin position="12"/>
        <end position="33"/>
    </location>
</feature>
<name>A0ABU3I920_9ACTO</name>
<dbReference type="EMBL" id="JASXSX010000001">
    <property type="protein sequence ID" value="MDT3766713.1"/>
    <property type="molecule type" value="Genomic_DNA"/>
</dbReference>
<protein>
    <recommendedName>
        <fullName evidence="4">Alkaline shock response membrane anchor protein AmaP</fullName>
    </recommendedName>
</protein>
<dbReference type="Proteomes" id="UP001247542">
    <property type="component" value="Unassembled WGS sequence"/>
</dbReference>
<sequence>MRHYPRTLNRLFLGIVGLIMLAISVALILTFAMDQALKIWEDTIQTSTEWLANIHEQTIINANTSWIGVAAVAIAVIIVILMLTAIFGQGGGKSRRVGRQQSENTEGRTRTNIGFVRDIVHHELEDNQWIVGVGAQAYNVKGDDSILLRVSTHKGAPPEQVRADVTRAIQKLDSVLGTEPPICVRIQSDWRSFGRSAERVQ</sequence>
<keyword evidence="3" id="KW-1185">Reference proteome</keyword>